<proteinExistence type="predicted"/>
<keyword evidence="3" id="KW-1185">Reference proteome</keyword>
<dbReference type="EMBL" id="JAFNEN010000102">
    <property type="protein sequence ID" value="KAG8194501.1"/>
    <property type="molecule type" value="Genomic_DNA"/>
</dbReference>
<sequence length="85" mass="9556">MCSEQSKDTYPSLPNISSENKSHPSQSSLSYKILALSRRVVVPYCLNYQTLLTQPLETRSQTAPFMPQTSTFNVLSFTTLFTLCS</sequence>
<accession>A0AAV6VFR5</accession>
<dbReference type="AlphaFoldDB" id="A0AAV6VFR5"/>
<organism evidence="2 3">
    <name type="scientific">Oedothorax gibbosus</name>
    <dbReference type="NCBI Taxonomy" id="931172"/>
    <lineage>
        <taxon>Eukaryota</taxon>
        <taxon>Metazoa</taxon>
        <taxon>Ecdysozoa</taxon>
        <taxon>Arthropoda</taxon>
        <taxon>Chelicerata</taxon>
        <taxon>Arachnida</taxon>
        <taxon>Araneae</taxon>
        <taxon>Araneomorphae</taxon>
        <taxon>Entelegynae</taxon>
        <taxon>Araneoidea</taxon>
        <taxon>Linyphiidae</taxon>
        <taxon>Erigoninae</taxon>
        <taxon>Oedothorax</taxon>
    </lineage>
</organism>
<gene>
    <name evidence="2" type="ORF">JTE90_013254</name>
</gene>
<dbReference type="Proteomes" id="UP000827092">
    <property type="component" value="Unassembled WGS sequence"/>
</dbReference>
<reference evidence="2 3" key="1">
    <citation type="journal article" date="2022" name="Nat. Ecol. Evol.">
        <title>A masculinizing supergene underlies an exaggerated male reproductive morph in a spider.</title>
        <authorList>
            <person name="Hendrickx F."/>
            <person name="De Corte Z."/>
            <person name="Sonet G."/>
            <person name="Van Belleghem S.M."/>
            <person name="Kostlbacher S."/>
            <person name="Vangestel C."/>
        </authorList>
    </citation>
    <scope>NUCLEOTIDE SEQUENCE [LARGE SCALE GENOMIC DNA]</scope>
    <source>
        <strain evidence="2">W744_W776</strain>
    </source>
</reference>
<feature type="compositionally biased region" description="Polar residues" evidence="1">
    <location>
        <begin position="8"/>
        <end position="26"/>
    </location>
</feature>
<evidence type="ECO:0000256" key="1">
    <source>
        <dbReference type="SAM" id="MobiDB-lite"/>
    </source>
</evidence>
<protein>
    <submittedName>
        <fullName evidence="2">Uncharacterized protein</fullName>
    </submittedName>
</protein>
<name>A0AAV6VFR5_9ARAC</name>
<evidence type="ECO:0000313" key="3">
    <source>
        <dbReference type="Proteomes" id="UP000827092"/>
    </source>
</evidence>
<comment type="caution">
    <text evidence="2">The sequence shown here is derived from an EMBL/GenBank/DDBJ whole genome shotgun (WGS) entry which is preliminary data.</text>
</comment>
<feature type="region of interest" description="Disordered" evidence="1">
    <location>
        <begin position="1"/>
        <end position="26"/>
    </location>
</feature>
<evidence type="ECO:0000313" key="2">
    <source>
        <dbReference type="EMBL" id="KAG8194501.1"/>
    </source>
</evidence>